<keyword evidence="5" id="KW-1185">Reference proteome</keyword>
<dbReference type="InterPro" id="IPR045768">
    <property type="entry name" value="SpoIIE_N"/>
</dbReference>
<keyword evidence="2" id="KW-0812">Transmembrane</keyword>
<gene>
    <name evidence="4" type="primary">spoIIE</name>
    <name evidence="4" type="ORF">FDF74_12515</name>
</gene>
<feature type="transmembrane region" description="Helical" evidence="2">
    <location>
        <begin position="248"/>
        <end position="265"/>
    </location>
</feature>
<organism evidence="4 5">
    <name type="scientific">Clostridium niameyense</name>
    <dbReference type="NCBI Taxonomy" id="1622073"/>
    <lineage>
        <taxon>Bacteria</taxon>
        <taxon>Bacillati</taxon>
        <taxon>Bacillota</taxon>
        <taxon>Clostridia</taxon>
        <taxon>Eubacteriales</taxon>
        <taxon>Clostridiaceae</taxon>
        <taxon>Clostridium</taxon>
    </lineage>
</organism>
<evidence type="ECO:0000313" key="4">
    <source>
        <dbReference type="EMBL" id="NEZ47998.1"/>
    </source>
</evidence>
<dbReference type="Pfam" id="PF07228">
    <property type="entry name" value="SpoIIE"/>
    <property type="match status" value="1"/>
</dbReference>
<evidence type="ECO:0000256" key="2">
    <source>
        <dbReference type="SAM" id="Phobius"/>
    </source>
</evidence>
<accession>A0A6M0REQ9</accession>
<evidence type="ECO:0000259" key="3">
    <source>
        <dbReference type="SMART" id="SM00331"/>
    </source>
</evidence>
<feature type="transmembrane region" description="Helical" evidence="2">
    <location>
        <begin position="212"/>
        <end position="236"/>
    </location>
</feature>
<evidence type="ECO:0000313" key="5">
    <source>
        <dbReference type="Proteomes" id="UP000473885"/>
    </source>
</evidence>
<feature type="domain" description="PPM-type phosphatase" evidence="3">
    <location>
        <begin position="578"/>
        <end position="791"/>
    </location>
</feature>
<evidence type="ECO:0000256" key="1">
    <source>
        <dbReference type="ARBA" id="ARBA00022801"/>
    </source>
</evidence>
<sequence length="795" mass="89909">MQYGADIFPYQRLKRIEKQKEKREVNFNLIFKITVFFVSSFLMSRVMFVNFIAPFGIAFLLSIASQKNSEKILTISSIGSLLGYISLHNNIKNLAIYLIIVLTIPLARGIFKNTKNKKTIIIMYTLIYVELLLYKVIFLRFSVPMGILETSFNIGCLFPIYFIINYSILSFKDINTMHLFENEEIISMAITLSLVVSGTWGVNVAGISIRNLIALTLVVIIGYIKGSTSSAAVGVAMGTIVGLGSKDMIMFISVYGLCGLISGAFKEAGKWFTGIAYIISFTILKLYSNLNYQFKIEEAVIALVIFYLIPNKIYKKMEVELDYEKKQENIQDNYINKIKNLVIKRLENFSDVLYSMSDILEKLVDNDKLAMKNKSGALIENLADRVCSNCTMNNICWKRENYYTYNALGELIENYQGNKKEVPYEIERKCIKRGQLIKNTEELANNFIINEMWKKRLSEYRGVLASGVNNMAESIGEIREEFNSSIKFSNIMDKNIRRILNKNNIRYKDLFCYNNEKGRLIVKLSMNACGGKQKCVKEILPLLNKVTGKIMCISDDGCNMNVQEGTCNVVFEETPKYHIATYVSKLCKDGEQCNGDSYTFGKLKDGNYITIISDGMGSGPQAGQESKVVVELIERFVQSGFSKITAINTINSIMNIKFTESEKFSTVDLASVDLYNGKMDFMKIGAVASFIKRGKDIDVISSKTLPIGILDKVDIDVEEKEVKNGDIVLMVSDGVLDYETNEAGKVDWVVNYLKNIESNNPKDICEGIMETAKKLSRGKIKDDMTVIAQKVYSLY</sequence>
<feature type="transmembrane region" description="Helical" evidence="2">
    <location>
        <begin position="271"/>
        <end position="287"/>
    </location>
</feature>
<dbReference type="Gene3D" id="3.60.40.10">
    <property type="entry name" value="PPM-type phosphatase domain"/>
    <property type="match status" value="1"/>
</dbReference>
<proteinExistence type="predicted"/>
<dbReference type="EC" id="3.1.3.16" evidence="4"/>
<dbReference type="SUPFAM" id="SSF81606">
    <property type="entry name" value="PP2C-like"/>
    <property type="match status" value="1"/>
</dbReference>
<dbReference type="InterPro" id="IPR052016">
    <property type="entry name" value="Bact_Sigma-Reg"/>
</dbReference>
<dbReference type="InterPro" id="IPR036457">
    <property type="entry name" value="PPM-type-like_dom_sf"/>
</dbReference>
<dbReference type="SMART" id="SM00331">
    <property type="entry name" value="PP2C_SIG"/>
    <property type="match status" value="1"/>
</dbReference>
<dbReference type="NCBIfam" id="TIGR02865">
    <property type="entry name" value="spore_II_E"/>
    <property type="match status" value="1"/>
</dbReference>
<keyword evidence="1 4" id="KW-0378">Hydrolase</keyword>
<reference evidence="4 5" key="1">
    <citation type="submission" date="2019-04" db="EMBL/GenBank/DDBJ databases">
        <title>Genome sequencing of Clostridium botulinum Groups I-IV and Clostridium butyricum.</title>
        <authorList>
            <person name="Brunt J."/>
            <person name="Van Vliet A.H.M."/>
            <person name="Stringer S.C."/>
            <person name="Carter A.T."/>
            <person name="Peck M.W."/>
        </authorList>
    </citation>
    <scope>NUCLEOTIDE SEQUENCE [LARGE SCALE GENOMIC DNA]</scope>
    <source>
        <strain evidence="4 5">IFR 18/094</strain>
    </source>
</reference>
<feature type="transmembrane region" description="Helical" evidence="2">
    <location>
        <begin position="185"/>
        <end position="206"/>
    </location>
</feature>
<feature type="transmembrane region" description="Helical" evidence="2">
    <location>
        <begin position="120"/>
        <end position="139"/>
    </location>
</feature>
<feature type="transmembrane region" description="Helical" evidence="2">
    <location>
        <begin position="48"/>
        <end position="65"/>
    </location>
</feature>
<name>A0A6M0REQ9_9CLOT</name>
<feature type="transmembrane region" description="Helical" evidence="2">
    <location>
        <begin position="94"/>
        <end position="111"/>
    </location>
</feature>
<dbReference type="GO" id="GO:0004722">
    <property type="term" value="F:protein serine/threonine phosphatase activity"/>
    <property type="evidence" value="ECO:0007669"/>
    <property type="project" value="UniProtKB-EC"/>
</dbReference>
<dbReference type="Proteomes" id="UP000473885">
    <property type="component" value="Unassembled WGS sequence"/>
</dbReference>
<dbReference type="PANTHER" id="PTHR43156:SF2">
    <property type="entry name" value="STAGE II SPORULATION PROTEIN E"/>
    <property type="match status" value="1"/>
</dbReference>
<feature type="transmembrane region" description="Helical" evidence="2">
    <location>
        <begin position="145"/>
        <end position="164"/>
    </location>
</feature>
<dbReference type="Pfam" id="PF19732">
    <property type="entry name" value="SpoIIE_N"/>
    <property type="match status" value="1"/>
</dbReference>
<dbReference type="PANTHER" id="PTHR43156">
    <property type="entry name" value="STAGE II SPORULATION PROTEIN E-RELATED"/>
    <property type="match status" value="1"/>
</dbReference>
<dbReference type="InterPro" id="IPR001932">
    <property type="entry name" value="PPM-type_phosphatase-like_dom"/>
</dbReference>
<keyword evidence="2" id="KW-0472">Membrane</keyword>
<dbReference type="AlphaFoldDB" id="A0A6M0REQ9"/>
<keyword evidence="2" id="KW-1133">Transmembrane helix</keyword>
<dbReference type="InterPro" id="IPR014221">
    <property type="entry name" value="SpoII_E"/>
</dbReference>
<comment type="caution">
    <text evidence="4">The sequence shown here is derived from an EMBL/GenBank/DDBJ whole genome shotgun (WGS) entry which is preliminary data.</text>
</comment>
<protein>
    <submittedName>
        <fullName evidence="4">Stage II sporulation protein E</fullName>
        <ecNumber evidence="4">3.1.3.16</ecNumber>
    </submittedName>
</protein>
<dbReference type="RefSeq" id="WP_163249991.1">
    <property type="nucleotide sequence ID" value="NZ_SXDP01000019.1"/>
</dbReference>
<dbReference type="EMBL" id="SXDP01000019">
    <property type="protein sequence ID" value="NEZ47998.1"/>
    <property type="molecule type" value="Genomic_DNA"/>
</dbReference>